<sequence>MLDHYNEFKGTNFEFVRLVKLQTLYGRGADHFFQFEVKPSGAADHTLKTFEGAVYEQFYPTHRYWPATCRLVGPNSQRYVPLNVGKFTVTPFNPLKMSTPLPSN</sequence>
<dbReference type="EMBL" id="PKMF04000109">
    <property type="protein sequence ID" value="KAK7849750.1"/>
    <property type="molecule type" value="Genomic_DNA"/>
</dbReference>
<proteinExistence type="predicted"/>
<keyword evidence="2" id="KW-1185">Reference proteome</keyword>
<gene>
    <name evidence="1" type="ORF">CFP56_002376</name>
</gene>
<accession>A0AAW0LEJ1</accession>
<protein>
    <submittedName>
        <fullName evidence="1">Uncharacterized protein</fullName>
    </submittedName>
</protein>
<comment type="caution">
    <text evidence="1">The sequence shown here is derived from an EMBL/GenBank/DDBJ whole genome shotgun (WGS) entry which is preliminary data.</text>
</comment>
<evidence type="ECO:0000313" key="1">
    <source>
        <dbReference type="EMBL" id="KAK7849750.1"/>
    </source>
</evidence>
<name>A0AAW0LEJ1_QUESU</name>
<dbReference type="AlphaFoldDB" id="A0AAW0LEJ1"/>
<organism evidence="1 2">
    <name type="scientific">Quercus suber</name>
    <name type="common">Cork oak</name>
    <dbReference type="NCBI Taxonomy" id="58331"/>
    <lineage>
        <taxon>Eukaryota</taxon>
        <taxon>Viridiplantae</taxon>
        <taxon>Streptophyta</taxon>
        <taxon>Embryophyta</taxon>
        <taxon>Tracheophyta</taxon>
        <taxon>Spermatophyta</taxon>
        <taxon>Magnoliopsida</taxon>
        <taxon>eudicotyledons</taxon>
        <taxon>Gunneridae</taxon>
        <taxon>Pentapetalae</taxon>
        <taxon>rosids</taxon>
        <taxon>fabids</taxon>
        <taxon>Fagales</taxon>
        <taxon>Fagaceae</taxon>
        <taxon>Quercus</taxon>
    </lineage>
</organism>
<dbReference type="Proteomes" id="UP000237347">
    <property type="component" value="Unassembled WGS sequence"/>
</dbReference>
<evidence type="ECO:0000313" key="2">
    <source>
        <dbReference type="Proteomes" id="UP000237347"/>
    </source>
</evidence>
<reference evidence="1 2" key="1">
    <citation type="journal article" date="2018" name="Sci. Data">
        <title>The draft genome sequence of cork oak.</title>
        <authorList>
            <person name="Ramos A.M."/>
            <person name="Usie A."/>
            <person name="Barbosa P."/>
            <person name="Barros P.M."/>
            <person name="Capote T."/>
            <person name="Chaves I."/>
            <person name="Simoes F."/>
            <person name="Abreu I."/>
            <person name="Carrasquinho I."/>
            <person name="Faro C."/>
            <person name="Guimaraes J.B."/>
            <person name="Mendonca D."/>
            <person name="Nobrega F."/>
            <person name="Rodrigues L."/>
            <person name="Saibo N.J.M."/>
            <person name="Varela M.C."/>
            <person name="Egas C."/>
            <person name="Matos J."/>
            <person name="Miguel C.M."/>
            <person name="Oliveira M.M."/>
            <person name="Ricardo C.P."/>
            <person name="Goncalves S."/>
        </authorList>
    </citation>
    <scope>NUCLEOTIDE SEQUENCE [LARGE SCALE GENOMIC DNA]</scope>
    <source>
        <strain evidence="2">cv. HL8</strain>
    </source>
</reference>